<dbReference type="Gene3D" id="1.10.260.40">
    <property type="entry name" value="lambda repressor-like DNA-binding domains"/>
    <property type="match status" value="1"/>
</dbReference>
<protein>
    <submittedName>
        <fullName evidence="3">DUF4115 domain-containing protein</fullName>
    </submittedName>
</protein>
<dbReference type="SUPFAM" id="SSF47413">
    <property type="entry name" value="lambda repressor-like DNA-binding domains"/>
    <property type="match status" value="1"/>
</dbReference>
<dbReference type="Pfam" id="PF13464">
    <property type="entry name" value="RodZ_C"/>
    <property type="match status" value="1"/>
</dbReference>
<evidence type="ECO:0000313" key="5">
    <source>
        <dbReference type="Proteomes" id="UP001259340"/>
    </source>
</evidence>
<evidence type="ECO:0000313" key="4">
    <source>
        <dbReference type="EMBL" id="MDW4822626.1"/>
    </source>
</evidence>
<organism evidence="3 5">
    <name type="scientific">Shewanella fidelis</name>
    <dbReference type="NCBI Taxonomy" id="173509"/>
    <lineage>
        <taxon>Bacteria</taxon>
        <taxon>Pseudomonadati</taxon>
        <taxon>Pseudomonadota</taxon>
        <taxon>Gammaproteobacteria</taxon>
        <taxon>Alteromonadales</taxon>
        <taxon>Shewanellaceae</taxon>
        <taxon>Shewanella</taxon>
    </lineage>
</organism>
<dbReference type="InterPro" id="IPR025194">
    <property type="entry name" value="RodZ-like_C"/>
</dbReference>
<dbReference type="Proteomes" id="UP001271263">
    <property type="component" value="Unassembled WGS sequence"/>
</dbReference>
<dbReference type="RefSeq" id="WP_310655099.1">
    <property type="nucleotide sequence ID" value="NZ_JAPMLA010000008.1"/>
</dbReference>
<feature type="domain" description="Cytoskeleton protein RodZ-like C-terminal" evidence="2">
    <location>
        <begin position="262"/>
        <end position="335"/>
    </location>
</feature>
<keyword evidence="1" id="KW-1133">Transmembrane helix</keyword>
<evidence type="ECO:0000256" key="1">
    <source>
        <dbReference type="SAM" id="Phobius"/>
    </source>
</evidence>
<comment type="caution">
    <text evidence="3">The sequence shown here is derived from an EMBL/GenBank/DDBJ whole genome shotgun (WGS) entry which is preliminary data.</text>
</comment>
<name>A0AAW8NRH2_9GAMM</name>
<dbReference type="AlphaFoldDB" id="A0AAW8NRH2"/>
<dbReference type="CDD" id="cd00093">
    <property type="entry name" value="HTH_XRE"/>
    <property type="match status" value="1"/>
</dbReference>
<evidence type="ECO:0000313" key="6">
    <source>
        <dbReference type="Proteomes" id="UP001271263"/>
    </source>
</evidence>
<keyword evidence="1" id="KW-0812">Transmembrane</keyword>
<keyword evidence="1" id="KW-0472">Membrane</keyword>
<dbReference type="InterPro" id="IPR010982">
    <property type="entry name" value="Lambda_DNA-bd_dom_sf"/>
</dbReference>
<gene>
    <name evidence="3" type="ORF">OS133_12995</name>
    <name evidence="4" type="ORF">OS134_00855</name>
</gene>
<dbReference type="PANTHER" id="PTHR34475">
    <property type="match status" value="1"/>
</dbReference>
<accession>A0AAW8NRH2</accession>
<evidence type="ECO:0000259" key="2">
    <source>
        <dbReference type="Pfam" id="PF13464"/>
    </source>
</evidence>
<dbReference type="PANTHER" id="PTHR34475:SF1">
    <property type="entry name" value="CYTOSKELETON PROTEIN RODZ"/>
    <property type="match status" value="1"/>
</dbReference>
<reference evidence="4 6" key="1">
    <citation type="journal article" date="2022" name="bioRxiv">
        <title>Prophages regulate Shewanella fidelis 3313 motility and biofilm formation: implications for gut colonization dynamics in Ciona robusta.</title>
        <authorList>
            <person name="Natarajan O."/>
            <person name="Gibboney S.L."/>
            <person name="Young M.N."/>
            <person name="Lim S.J."/>
            <person name="Pluta N."/>
            <person name="Atkinson C.G."/>
            <person name="Leigh B.A."/>
            <person name="Liberti A."/>
            <person name="Kees E.D."/>
            <person name="Breitbart M."/>
            <person name="Gralnick J.A."/>
            <person name="Dishaw L.J."/>
        </authorList>
    </citation>
    <scope>NUCLEOTIDE SEQUENCE [LARGE SCALE GENOMIC DNA]</scope>
    <source>
        <strain evidence="4 6">JG4066</strain>
    </source>
</reference>
<dbReference type="Proteomes" id="UP001259340">
    <property type="component" value="Unassembled WGS sequence"/>
</dbReference>
<feature type="transmembrane region" description="Helical" evidence="1">
    <location>
        <begin position="120"/>
        <end position="140"/>
    </location>
</feature>
<reference evidence="3" key="2">
    <citation type="submission" date="2022-11" db="EMBL/GenBank/DDBJ databases">
        <title>Prophages regulate Shewanella fidelis motility and biofilm formation: implications for gut colonization dynamics in Ciona robusta.</title>
        <authorList>
            <person name="Natarajan O."/>
            <person name="Gibboney S.L."/>
            <person name="Young M.N."/>
            <person name="Lim S.J."/>
            <person name="Pluta N."/>
            <person name="Atkinson C.G.F."/>
            <person name="Leigh B.A."/>
            <person name="Liberti A."/>
            <person name="Kees E."/>
            <person name="Breitbart M."/>
            <person name="Gralnick J."/>
            <person name="Dishaw L.J."/>
        </authorList>
    </citation>
    <scope>NUCLEOTIDE SEQUENCE</scope>
    <source>
        <strain evidence="3">3313</strain>
    </source>
</reference>
<dbReference type="GO" id="GO:0003677">
    <property type="term" value="F:DNA binding"/>
    <property type="evidence" value="ECO:0007669"/>
    <property type="project" value="InterPro"/>
</dbReference>
<dbReference type="EMBL" id="JAPMLD010000001">
    <property type="protein sequence ID" value="MDW4822626.1"/>
    <property type="molecule type" value="Genomic_DNA"/>
</dbReference>
<keyword evidence="6" id="KW-1185">Reference proteome</keyword>
<dbReference type="Pfam" id="PF13413">
    <property type="entry name" value="HTH_25"/>
    <property type="match status" value="1"/>
</dbReference>
<proteinExistence type="predicted"/>
<evidence type="ECO:0000313" key="3">
    <source>
        <dbReference type="EMBL" id="MDR8524544.1"/>
    </source>
</evidence>
<dbReference type="EMBL" id="JAPMLE010000001">
    <property type="protein sequence ID" value="MDR8524544.1"/>
    <property type="molecule type" value="Genomic_DNA"/>
</dbReference>
<dbReference type="InterPro" id="IPR050400">
    <property type="entry name" value="Bact_Cytoskel_RodZ"/>
</dbReference>
<dbReference type="InterPro" id="IPR001387">
    <property type="entry name" value="Cro/C1-type_HTH"/>
</dbReference>
<sequence>MKNEQNQAPNVDNESLVDEPTVTLGVLLKTARENKGLSIEALASQLHLRPAIIEQIEADKLQEVGASTYVRGYVKNYARAVQADPFAVKECLDKQLEDDEKPSMQSFSRKTTHQARDGRLMALTYIIVFVLLALMVLWWFQKSSMETAVDYSQPTAEEVAASAESGLPNPVAALLDADSSDTTVANGVEAANLDYASELTGEAPELAVAQDLTSNTTGPDTTDVASVQQGQTRTEAVNQAAPAEQNDVATTQVSDTTDSNLTLTLTGDCWIKVTDASGKILVSDLKRSGNQINLTGPAPFAVTLGAPQVVNIQLNGADINLDAQKYPRGKVARLTLPLAEQ</sequence>